<name>A0AAU7Y527_9PSED</name>
<organism evidence="2">
    <name type="scientific">Pseudomonas solani</name>
    <dbReference type="NCBI Taxonomy" id="2731552"/>
    <lineage>
        <taxon>Bacteria</taxon>
        <taxon>Pseudomonadati</taxon>
        <taxon>Pseudomonadota</taxon>
        <taxon>Gammaproteobacteria</taxon>
        <taxon>Pseudomonadales</taxon>
        <taxon>Pseudomonadaceae</taxon>
        <taxon>Pseudomonas</taxon>
    </lineage>
</organism>
<dbReference type="RefSeq" id="WP_350447621.1">
    <property type="nucleotide sequence ID" value="NZ_CP158373.1"/>
</dbReference>
<proteinExistence type="predicted"/>
<evidence type="ECO:0000313" key="2">
    <source>
        <dbReference type="EMBL" id="XBY64832.1"/>
    </source>
</evidence>
<dbReference type="AlphaFoldDB" id="A0AAU7Y527"/>
<gene>
    <name evidence="2" type="ORF">ABS648_03435</name>
</gene>
<feature type="region of interest" description="Disordered" evidence="1">
    <location>
        <begin position="1"/>
        <end position="37"/>
    </location>
</feature>
<sequence length="169" mass="17964">MNVELGGVPLDTENGAPQQEYGELGGSSVGRRSGGRGVPMTHWSKTAITISGSGMYGAALHGLDFTQPLELRCTQPLELSTTELAGTVSTDVRPDVALWAWALVDGERVRAPVAGVPGTRGFTLTAVADADRYIVCWMPVFIVKASRPARSWSAVPGELHSWSLTAEEL</sequence>
<reference evidence="2" key="1">
    <citation type="submission" date="2023-08" db="EMBL/GenBank/DDBJ databases">
        <title>Increased levels of nutrients transform a symbiont into a lethal pathobiont.</title>
        <authorList>
            <person name="Lachnit T."/>
            <person name="Ulrich L."/>
            <person name="Willmer F.M."/>
            <person name="Hasenbein T."/>
            <person name="Steiner L.X."/>
            <person name="Wolters M."/>
            <person name="Herbst E.M."/>
            <person name="Deines P."/>
        </authorList>
    </citation>
    <scope>NUCLEOTIDE SEQUENCE</scope>
    <source>
        <strain evidence="2">T3</strain>
    </source>
</reference>
<evidence type="ECO:0000256" key="1">
    <source>
        <dbReference type="SAM" id="MobiDB-lite"/>
    </source>
</evidence>
<protein>
    <submittedName>
        <fullName evidence="2">Uncharacterized protein</fullName>
    </submittedName>
</protein>
<dbReference type="EMBL" id="CP158373">
    <property type="protein sequence ID" value="XBY64832.1"/>
    <property type="molecule type" value="Genomic_DNA"/>
</dbReference>
<accession>A0AAU7Y527</accession>